<sequence length="63" mass="7300">MVLFYWLVNMAHSIGWHTRFILLAGKQVSFYWLVNMNLEKNSPTGILVGYQSKSNTYSQSLDT</sequence>
<gene>
    <name evidence="1" type="primary">ORF143059</name>
</gene>
<name>A0A0B7AUM4_9EUPU</name>
<protein>
    <submittedName>
        <fullName evidence="1">Uncharacterized protein</fullName>
    </submittedName>
</protein>
<organism evidence="1">
    <name type="scientific">Arion vulgaris</name>
    <dbReference type="NCBI Taxonomy" id="1028688"/>
    <lineage>
        <taxon>Eukaryota</taxon>
        <taxon>Metazoa</taxon>
        <taxon>Spiralia</taxon>
        <taxon>Lophotrochozoa</taxon>
        <taxon>Mollusca</taxon>
        <taxon>Gastropoda</taxon>
        <taxon>Heterobranchia</taxon>
        <taxon>Euthyneura</taxon>
        <taxon>Panpulmonata</taxon>
        <taxon>Eupulmonata</taxon>
        <taxon>Stylommatophora</taxon>
        <taxon>Helicina</taxon>
        <taxon>Arionoidea</taxon>
        <taxon>Arionidae</taxon>
        <taxon>Arion</taxon>
    </lineage>
</organism>
<dbReference type="EMBL" id="HACG01037658">
    <property type="protein sequence ID" value="CEK84523.1"/>
    <property type="molecule type" value="Transcribed_RNA"/>
</dbReference>
<feature type="non-terminal residue" evidence="1">
    <location>
        <position position="63"/>
    </location>
</feature>
<evidence type="ECO:0000313" key="1">
    <source>
        <dbReference type="EMBL" id="CEK84523.1"/>
    </source>
</evidence>
<accession>A0A0B7AUM4</accession>
<proteinExistence type="predicted"/>
<dbReference type="AlphaFoldDB" id="A0A0B7AUM4"/>
<reference evidence="1" key="1">
    <citation type="submission" date="2014-12" db="EMBL/GenBank/DDBJ databases">
        <title>Insight into the proteome of Arion vulgaris.</title>
        <authorList>
            <person name="Aradska J."/>
            <person name="Bulat T."/>
            <person name="Smidak R."/>
            <person name="Sarate P."/>
            <person name="Gangsoo J."/>
            <person name="Sialana F."/>
            <person name="Bilban M."/>
            <person name="Lubec G."/>
        </authorList>
    </citation>
    <scope>NUCLEOTIDE SEQUENCE</scope>
    <source>
        <tissue evidence="1">Skin</tissue>
    </source>
</reference>